<accession>A2EL63</accession>
<gene>
    <name evidence="3" type="ORF">TVAG_056100</name>
</gene>
<reference evidence="3" key="1">
    <citation type="submission" date="2006-10" db="EMBL/GenBank/DDBJ databases">
        <authorList>
            <person name="Amadeo P."/>
            <person name="Zhao Q."/>
            <person name="Wortman J."/>
            <person name="Fraser-Liggett C."/>
            <person name="Carlton J."/>
        </authorList>
    </citation>
    <scope>NUCLEOTIDE SEQUENCE</scope>
    <source>
        <strain evidence="3">G3</strain>
    </source>
</reference>
<keyword evidence="4" id="KW-1185">Reference proteome</keyword>
<dbReference type="InterPro" id="IPR015310">
    <property type="entry name" value="AHSA1-like_N"/>
</dbReference>
<feature type="domain" description="Activator of Hsp90 ATPase AHSA1-like N-terminal" evidence="2">
    <location>
        <begin position="13"/>
        <end position="139"/>
    </location>
</feature>
<reference evidence="3" key="2">
    <citation type="journal article" date="2007" name="Science">
        <title>Draft genome sequence of the sexually transmitted pathogen Trichomonas vaginalis.</title>
        <authorList>
            <person name="Carlton J.M."/>
            <person name="Hirt R.P."/>
            <person name="Silva J.C."/>
            <person name="Delcher A.L."/>
            <person name="Schatz M."/>
            <person name="Zhao Q."/>
            <person name="Wortman J.R."/>
            <person name="Bidwell S.L."/>
            <person name="Alsmark U.C.M."/>
            <person name="Besteiro S."/>
            <person name="Sicheritz-Ponten T."/>
            <person name="Noel C.J."/>
            <person name="Dacks J.B."/>
            <person name="Foster P.G."/>
            <person name="Simillion C."/>
            <person name="Van de Peer Y."/>
            <person name="Miranda-Saavedra D."/>
            <person name="Barton G.J."/>
            <person name="Westrop G.D."/>
            <person name="Mueller S."/>
            <person name="Dessi D."/>
            <person name="Fiori P.L."/>
            <person name="Ren Q."/>
            <person name="Paulsen I."/>
            <person name="Zhang H."/>
            <person name="Bastida-Corcuera F.D."/>
            <person name="Simoes-Barbosa A."/>
            <person name="Brown M.T."/>
            <person name="Hayes R.D."/>
            <person name="Mukherjee M."/>
            <person name="Okumura C.Y."/>
            <person name="Schneider R."/>
            <person name="Smith A.J."/>
            <person name="Vanacova S."/>
            <person name="Villalvazo M."/>
            <person name="Haas B.J."/>
            <person name="Pertea M."/>
            <person name="Feldblyum T.V."/>
            <person name="Utterback T.R."/>
            <person name="Shu C.L."/>
            <person name="Osoegawa K."/>
            <person name="de Jong P.J."/>
            <person name="Hrdy I."/>
            <person name="Horvathova L."/>
            <person name="Zubacova Z."/>
            <person name="Dolezal P."/>
            <person name="Malik S.B."/>
            <person name="Logsdon J.M. Jr."/>
            <person name="Henze K."/>
            <person name="Gupta A."/>
            <person name="Wang C.C."/>
            <person name="Dunne R.L."/>
            <person name="Upcroft J.A."/>
            <person name="Upcroft P."/>
            <person name="White O."/>
            <person name="Salzberg S.L."/>
            <person name="Tang P."/>
            <person name="Chiu C.-H."/>
            <person name="Lee Y.-S."/>
            <person name="Embley T.M."/>
            <person name="Coombs G.H."/>
            <person name="Mottram J.C."/>
            <person name="Tachezy J."/>
            <person name="Fraser-Liggett C.M."/>
            <person name="Johnson P.J."/>
        </authorList>
    </citation>
    <scope>NUCLEOTIDE SEQUENCE [LARGE SCALE GENOMIC DNA]</scope>
    <source>
        <strain evidence="3">G3</strain>
    </source>
</reference>
<dbReference type="AlphaFoldDB" id="A2EL63"/>
<dbReference type="PANTHER" id="PTHR13009:SF22">
    <property type="entry name" value="LD43819P"/>
    <property type="match status" value="1"/>
</dbReference>
<dbReference type="Proteomes" id="UP000001542">
    <property type="component" value="Unassembled WGS sequence"/>
</dbReference>
<dbReference type="Gene3D" id="3.15.10.20">
    <property type="entry name" value="Activator of Hsp90 ATPase Aha1, N-terminal domain"/>
    <property type="match status" value="1"/>
</dbReference>
<dbReference type="GO" id="GO:0005829">
    <property type="term" value="C:cytosol"/>
    <property type="evidence" value="ECO:0000318"/>
    <property type="project" value="GO_Central"/>
</dbReference>
<evidence type="ECO:0000313" key="4">
    <source>
        <dbReference type="Proteomes" id="UP000001542"/>
    </source>
</evidence>
<evidence type="ECO:0000259" key="2">
    <source>
        <dbReference type="Pfam" id="PF09229"/>
    </source>
</evidence>
<protein>
    <recommendedName>
        <fullName evidence="2">Activator of Hsp90 ATPase AHSA1-like N-terminal domain-containing protein</fullName>
    </recommendedName>
</protein>
<dbReference type="VEuPathDB" id="TrichDB:TVAGG3_0217390"/>
<dbReference type="EMBL" id="DS113419">
    <property type="protein sequence ID" value="EAY06616.1"/>
    <property type="molecule type" value="Genomic_DNA"/>
</dbReference>
<sequence length="147" mass="17161">MSTWNVENYHWEEHNCNKWATQRLQELASNVKVDGWEFTDISFSGIEASRSIRKNREIRSFEFTFDCKFKHNGMEGKIKFMDVSNDAIDSIDDWEYELTFTGESAKKTAAEKKVIRADAEKDAAKAFRNCFDAFSKEFMALPSELHH</sequence>
<dbReference type="InterPro" id="IPR036338">
    <property type="entry name" value="Aha1"/>
</dbReference>
<dbReference type="SUPFAM" id="SSF103111">
    <property type="entry name" value="Activator of Hsp90 ATPase, Aha1"/>
    <property type="match status" value="1"/>
</dbReference>
<dbReference type="GO" id="GO:0001671">
    <property type="term" value="F:ATPase activator activity"/>
    <property type="evidence" value="ECO:0000318"/>
    <property type="project" value="GO_Central"/>
</dbReference>
<dbReference type="OrthoDB" id="567237at2759"/>
<dbReference type="PANTHER" id="PTHR13009">
    <property type="entry name" value="HEAT SHOCK PROTEIN 90 HSP90 CO-CHAPERONE AHA-1"/>
    <property type="match status" value="1"/>
</dbReference>
<dbReference type="SMR" id="A2EL63"/>
<comment type="similarity">
    <text evidence="1">Belongs to the AHA1 family.</text>
</comment>
<dbReference type="GO" id="GO:0006457">
    <property type="term" value="P:protein folding"/>
    <property type="evidence" value="ECO:0000318"/>
    <property type="project" value="GO_Central"/>
</dbReference>
<evidence type="ECO:0000256" key="1">
    <source>
        <dbReference type="ARBA" id="ARBA00006817"/>
    </source>
</evidence>
<dbReference type="RefSeq" id="XP_001318839.1">
    <property type="nucleotide sequence ID" value="XM_001318804.1"/>
</dbReference>
<dbReference type="GO" id="GO:0051087">
    <property type="term" value="F:protein-folding chaperone binding"/>
    <property type="evidence" value="ECO:0007669"/>
    <property type="project" value="InterPro"/>
</dbReference>
<proteinExistence type="inferred from homology"/>
<dbReference type="Pfam" id="PF09229">
    <property type="entry name" value="Aha1_N"/>
    <property type="match status" value="1"/>
</dbReference>
<dbReference type="InParanoid" id="A2EL63"/>
<dbReference type="VEuPathDB" id="TrichDB:TVAG_056100"/>
<evidence type="ECO:0000313" key="3">
    <source>
        <dbReference type="EMBL" id="EAY06616.1"/>
    </source>
</evidence>
<name>A2EL63_TRIV3</name>
<dbReference type="KEGG" id="tva:4764495"/>
<organism evidence="3 4">
    <name type="scientific">Trichomonas vaginalis (strain ATCC PRA-98 / G3)</name>
    <dbReference type="NCBI Taxonomy" id="412133"/>
    <lineage>
        <taxon>Eukaryota</taxon>
        <taxon>Metamonada</taxon>
        <taxon>Parabasalia</taxon>
        <taxon>Trichomonadida</taxon>
        <taxon>Trichomonadidae</taxon>
        <taxon>Trichomonas</taxon>
    </lineage>
</organism>